<dbReference type="EMBL" id="IACM01000913">
    <property type="protein sequence ID" value="LAB16121.1"/>
    <property type="molecule type" value="Transcribed_RNA"/>
</dbReference>
<name>A0A2D4L536_9SAUR</name>
<dbReference type="AlphaFoldDB" id="A0A2D4L536"/>
<sequence>MSTKNDECQTTPMTYHMTFCFSRKDFSLYPFSYVSDIPSMTVFLSALFSHPSFPFAATFPAWLTSYLSSVTLHLFLSQCIEYQTNDEYRVIFMSKCIEYQIQ</sequence>
<accession>A0A2D4L536</accession>
<organism evidence="1">
    <name type="scientific">Micrurus spixii</name>
    <name type="common">Amazon coral snake</name>
    <dbReference type="NCBI Taxonomy" id="129469"/>
    <lineage>
        <taxon>Eukaryota</taxon>
        <taxon>Metazoa</taxon>
        <taxon>Chordata</taxon>
        <taxon>Craniata</taxon>
        <taxon>Vertebrata</taxon>
        <taxon>Euteleostomi</taxon>
        <taxon>Lepidosauria</taxon>
        <taxon>Squamata</taxon>
        <taxon>Bifurcata</taxon>
        <taxon>Unidentata</taxon>
        <taxon>Episquamata</taxon>
        <taxon>Toxicofera</taxon>
        <taxon>Serpentes</taxon>
        <taxon>Colubroidea</taxon>
        <taxon>Elapidae</taxon>
        <taxon>Elapinae</taxon>
        <taxon>Micrurus</taxon>
    </lineage>
</organism>
<proteinExistence type="predicted"/>
<protein>
    <submittedName>
        <fullName evidence="1">Uncharacterized protein</fullName>
    </submittedName>
</protein>
<evidence type="ECO:0000313" key="1">
    <source>
        <dbReference type="EMBL" id="LAB16121.1"/>
    </source>
</evidence>
<reference evidence="1" key="1">
    <citation type="submission" date="2017-07" db="EMBL/GenBank/DDBJ databases">
        <authorList>
            <person name="Mikheyev A."/>
            <person name="Grau M."/>
        </authorList>
    </citation>
    <scope>NUCLEOTIDE SEQUENCE</scope>
    <source>
        <tissue evidence="1">Venom_gland</tissue>
    </source>
</reference>
<reference evidence="1" key="2">
    <citation type="submission" date="2017-11" db="EMBL/GenBank/DDBJ databases">
        <title>Coralsnake Venomics: Analyses of Venom Gland Transcriptomes and Proteomes of Six Brazilian Taxa.</title>
        <authorList>
            <person name="Aird S.D."/>
            <person name="Jorge da Silva N."/>
            <person name="Qiu L."/>
            <person name="Villar-Briones A."/>
            <person name="Aparecida-Saddi V."/>
            <person name="Campos-Telles M.P."/>
            <person name="Grau M."/>
            <person name="Mikheyev A.S."/>
        </authorList>
    </citation>
    <scope>NUCLEOTIDE SEQUENCE</scope>
    <source>
        <tissue evidence="1">Venom_gland</tissue>
    </source>
</reference>